<keyword evidence="5" id="KW-0677">Repeat</keyword>
<comment type="similarity">
    <text evidence="2">Belongs to the NXF family.</text>
</comment>
<protein>
    <submittedName>
        <fullName evidence="13">Nuclear RNA export factor 2-like isoform X1</fullName>
    </submittedName>
</protein>
<feature type="domain" description="TAP-C" evidence="10">
    <location>
        <begin position="491"/>
        <end position="546"/>
    </location>
</feature>
<dbReference type="InterPro" id="IPR009060">
    <property type="entry name" value="UBA-like_sf"/>
</dbReference>
<dbReference type="RefSeq" id="XP_028133038.1">
    <property type="nucleotide sequence ID" value="XM_028277237.1"/>
</dbReference>
<evidence type="ECO:0000256" key="1">
    <source>
        <dbReference type="ARBA" id="ARBA00004123"/>
    </source>
</evidence>
<dbReference type="Gene3D" id="1.10.8.10">
    <property type="entry name" value="DNA helicase RuvA subunit, C-terminal domain"/>
    <property type="match status" value="1"/>
</dbReference>
<dbReference type="InterPro" id="IPR032710">
    <property type="entry name" value="NTF2-like_dom_sf"/>
</dbReference>
<keyword evidence="6" id="KW-0509">mRNA transport</keyword>
<dbReference type="GO" id="GO:0003723">
    <property type="term" value="F:RNA binding"/>
    <property type="evidence" value="ECO:0007669"/>
    <property type="project" value="TreeGrafter"/>
</dbReference>
<evidence type="ECO:0000256" key="2">
    <source>
        <dbReference type="ARBA" id="ARBA00009285"/>
    </source>
</evidence>
<feature type="region of interest" description="Disordered" evidence="8">
    <location>
        <begin position="545"/>
        <end position="568"/>
    </location>
</feature>
<proteinExistence type="inferred from homology"/>
<dbReference type="OrthoDB" id="25872at2759"/>
<evidence type="ECO:0000256" key="3">
    <source>
        <dbReference type="ARBA" id="ARBA00022448"/>
    </source>
</evidence>
<accession>A0A6P7FJ31</accession>
<name>A0A6P7FJ31_DIAVI</name>
<dbReference type="PROSITE" id="PS51281">
    <property type="entry name" value="TAP_C"/>
    <property type="match status" value="1"/>
</dbReference>
<dbReference type="InterPro" id="IPR005637">
    <property type="entry name" value="TAP_C_dom"/>
</dbReference>
<dbReference type="InterPro" id="IPR002075">
    <property type="entry name" value="NTF2_dom"/>
</dbReference>
<dbReference type="InterPro" id="IPR032675">
    <property type="entry name" value="LRR_dom_sf"/>
</dbReference>
<dbReference type="InterPro" id="IPR057125">
    <property type="entry name" value="NXF1/2/3/5-like_LRR"/>
</dbReference>
<sequence length="568" mass="66186">MHNAKELYQQRMDQIEQMNYIRFKTPDPQHVLITDKCISVLHKHRSLLNDVNYWHQFMVRNVDHAKREQVLTAILDHVFPFDLIPVSYWVEDDFVFFLGRNCGSAIEKLCNGNLVVPNPKSTTPFRLSIMLRFATTSEYKIDVQRNLRFVLTKRSSLYSRTLDLTKFHEDEDLIEFTPLFQPKILYFVLRIAKQLSVPMESYILRKNRIKVLDPLKILSSSPNSVKSIDLSNNLIDDIDSLQHLTELNLTDLFLDGNPLCSKYGPEEYFAKISKHLKYLTHLDGLPLRKDGFPVSRRHYMCDLGAADLINQFIEYYFYLYDLPNRDILKMAYQKDAMFSLTASYIADQISSSRTKMPKYLSLSRNMQKMSNFSQCHNNLIRGNQQIVNILKNLPLTEHYRPSFAVELIHYTNTCAVVSVSGVFKDSADNLLDAEQIFGFRRTFVLAIKPDGACVITNEMMHVHNALTWQQVTSFKQPRSVIRTIEFPKSESDHQKAINAFKRITTLDTQWAKRCLEDRQYNMKMALLLFVDLYKQNKIPPDGFVKTGTNNTYEGVGNDQYNQNKKMRV</sequence>
<dbReference type="Pfam" id="PF03943">
    <property type="entry name" value="TAP_C"/>
    <property type="match status" value="1"/>
</dbReference>
<keyword evidence="12" id="KW-1185">Reference proteome</keyword>
<keyword evidence="7" id="KW-0539">Nucleus</keyword>
<gene>
    <name evidence="13" type="primary">LOC114328398</name>
</gene>
<dbReference type="InterPro" id="IPR030217">
    <property type="entry name" value="NXF_fam"/>
</dbReference>
<dbReference type="Pfam" id="PF24048">
    <property type="entry name" value="LRR_NXF1-5"/>
    <property type="match status" value="1"/>
</dbReference>
<reference evidence="13" key="1">
    <citation type="submission" date="2025-04" db="UniProtKB">
        <authorList>
            <consortium name="RefSeq"/>
        </authorList>
    </citation>
    <scope>IDENTIFICATION</scope>
    <source>
        <tissue evidence="13">Whole insect</tissue>
    </source>
</reference>
<dbReference type="InterPro" id="IPR018222">
    <property type="entry name" value="Nuclear_transport_factor_2_euk"/>
</dbReference>
<evidence type="ECO:0000256" key="7">
    <source>
        <dbReference type="ARBA" id="ARBA00023242"/>
    </source>
</evidence>
<reference evidence="11" key="2">
    <citation type="submission" date="2025-05" db="UniProtKB">
        <authorList>
            <consortium name="EnsemblMetazoa"/>
        </authorList>
    </citation>
    <scope>IDENTIFICATION</scope>
</reference>
<comment type="subcellular location">
    <subcellularLocation>
        <location evidence="1">Nucleus</location>
    </subcellularLocation>
</comment>
<dbReference type="Pfam" id="PF22602">
    <property type="entry name" value="NXF_NTF2"/>
    <property type="match status" value="1"/>
</dbReference>
<dbReference type="GO" id="GO:0016973">
    <property type="term" value="P:poly(A)+ mRNA export from nucleus"/>
    <property type="evidence" value="ECO:0007669"/>
    <property type="project" value="TreeGrafter"/>
</dbReference>
<dbReference type="EnsemblMetazoa" id="XM_050652211.1">
    <property type="protein sequence ID" value="XP_050508168.1"/>
    <property type="gene ID" value="LOC126885607"/>
</dbReference>
<evidence type="ECO:0000256" key="6">
    <source>
        <dbReference type="ARBA" id="ARBA00022816"/>
    </source>
</evidence>
<dbReference type="PANTHER" id="PTHR10662:SF22">
    <property type="entry name" value="NUCLEAR RNA EXPORT FACTOR 1"/>
    <property type="match status" value="1"/>
</dbReference>
<evidence type="ECO:0000256" key="4">
    <source>
        <dbReference type="ARBA" id="ARBA00022614"/>
    </source>
</evidence>
<dbReference type="SMART" id="SM00804">
    <property type="entry name" value="TAP_C"/>
    <property type="match status" value="1"/>
</dbReference>
<evidence type="ECO:0000256" key="8">
    <source>
        <dbReference type="SAM" id="MobiDB-lite"/>
    </source>
</evidence>
<dbReference type="AlphaFoldDB" id="A0A6P7FJ31"/>
<dbReference type="SUPFAM" id="SSF54427">
    <property type="entry name" value="NTF2-like"/>
    <property type="match status" value="1"/>
</dbReference>
<feature type="domain" description="NTF2" evidence="9">
    <location>
        <begin position="308"/>
        <end position="462"/>
    </location>
</feature>
<dbReference type="SUPFAM" id="SSF46934">
    <property type="entry name" value="UBA-like"/>
    <property type="match status" value="1"/>
</dbReference>
<evidence type="ECO:0000313" key="11">
    <source>
        <dbReference type="EnsemblMetazoa" id="XP_050508168.1"/>
    </source>
</evidence>
<dbReference type="PANTHER" id="PTHR10662">
    <property type="entry name" value="NUCLEAR RNA EXPORT FACTOR"/>
    <property type="match status" value="1"/>
</dbReference>
<dbReference type="Gene3D" id="3.10.450.50">
    <property type="match status" value="1"/>
</dbReference>
<feature type="compositionally biased region" description="Polar residues" evidence="8">
    <location>
        <begin position="546"/>
        <end position="568"/>
    </location>
</feature>
<evidence type="ECO:0000313" key="13">
    <source>
        <dbReference type="RefSeq" id="XP_028133038.1"/>
    </source>
</evidence>
<keyword evidence="4" id="KW-0433">Leucine-rich repeat</keyword>
<evidence type="ECO:0000256" key="5">
    <source>
        <dbReference type="ARBA" id="ARBA00022737"/>
    </source>
</evidence>
<dbReference type="Gene3D" id="3.80.10.10">
    <property type="entry name" value="Ribonuclease Inhibitor"/>
    <property type="match status" value="1"/>
</dbReference>
<dbReference type="Proteomes" id="UP001652700">
    <property type="component" value="Unplaced"/>
</dbReference>
<evidence type="ECO:0000259" key="9">
    <source>
        <dbReference type="PROSITE" id="PS50177"/>
    </source>
</evidence>
<dbReference type="CDD" id="cd14342">
    <property type="entry name" value="UBA_TAP-C"/>
    <property type="match status" value="1"/>
</dbReference>
<evidence type="ECO:0000259" key="10">
    <source>
        <dbReference type="PROSITE" id="PS51281"/>
    </source>
</evidence>
<dbReference type="FunCoup" id="A0A6P7FJ31">
    <property type="interactions" value="35"/>
</dbReference>
<dbReference type="PROSITE" id="PS51450">
    <property type="entry name" value="LRR"/>
    <property type="match status" value="1"/>
</dbReference>
<keyword evidence="3" id="KW-0813">Transport</keyword>
<evidence type="ECO:0000313" key="12">
    <source>
        <dbReference type="Proteomes" id="UP001652700"/>
    </source>
</evidence>
<dbReference type="SUPFAM" id="SSF52058">
    <property type="entry name" value="L domain-like"/>
    <property type="match status" value="1"/>
</dbReference>
<dbReference type="InParanoid" id="A0A6P7FJ31"/>
<dbReference type="PROSITE" id="PS50177">
    <property type="entry name" value="NTF2_DOMAIN"/>
    <property type="match status" value="1"/>
</dbReference>
<organism evidence="13">
    <name type="scientific">Diabrotica virgifera virgifera</name>
    <name type="common">western corn rootworm</name>
    <dbReference type="NCBI Taxonomy" id="50390"/>
    <lineage>
        <taxon>Eukaryota</taxon>
        <taxon>Metazoa</taxon>
        <taxon>Ecdysozoa</taxon>
        <taxon>Arthropoda</taxon>
        <taxon>Hexapoda</taxon>
        <taxon>Insecta</taxon>
        <taxon>Pterygota</taxon>
        <taxon>Neoptera</taxon>
        <taxon>Endopterygota</taxon>
        <taxon>Coleoptera</taxon>
        <taxon>Polyphaga</taxon>
        <taxon>Cucujiformia</taxon>
        <taxon>Chrysomeloidea</taxon>
        <taxon>Chrysomelidae</taxon>
        <taxon>Galerucinae</taxon>
        <taxon>Diabroticina</taxon>
        <taxon>Diabroticites</taxon>
        <taxon>Diabrotica</taxon>
    </lineage>
</organism>
<dbReference type="GO" id="GO:0005634">
    <property type="term" value="C:nucleus"/>
    <property type="evidence" value="ECO:0007669"/>
    <property type="project" value="UniProtKB-SubCell"/>
</dbReference>
<dbReference type="InterPro" id="IPR001611">
    <property type="entry name" value="Leu-rich_rpt"/>
</dbReference>